<proteinExistence type="predicted"/>
<comment type="caution">
    <text evidence="1">The sequence shown here is derived from an EMBL/GenBank/DDBJ whole genome shotgun (WGS) entry which is preliminary data.</text>
</comment>
<evidence type="ECO:0000313" key="1">
    <source>
        <dbReference type="EMBL" id="SMP94678.1"/>
    </source>
</evidence>
<evidence type="ECO:0000313" key="2">
    <source>
        <dbReference type="Proteomes" id="UP001158050"/>
    </source>
</evidence>
<organism evidence="1 2">
    <name type="scientific">Epilithonimonas pallida</name>
    <dbReference type="NCBI Taxonomy" id="373671"/>
    <lineage>
        <taxon>Bacteria</taxon>
        <taxon>Pseudomonadati</taxon>
        <taxon>Bacteroidota</taxon>
        <taxon>Flavobacteriia</taxon>
        <taxon>Flavobacteriales</taxon>
        <taxon>Weeksellaceae</taxon>
        <taxon>Chryseobacterium group</taxon>
        <taxon>Epilithonimonas</taxon>
    </lineage>
</organism>
<dbReference type="RefSeq" id="WP_283417267.1">
    <property type="nucleotide sequence ID" value="NZ_FXUO01000006.1"/>
</dbReference>
<gene>
    <name evidence="1" type="ORF">SAMN05421679_10681</name>
</gene>
<dbReference type="Proteomes" id="UP001158050">
    <property type="component" value="Unassembled WGS sequence"/>
</dbReference>
<dbReference type="EMBL" id="FXUO01000006">
    <property type="protein sequence ID" value="SMP94678.1"/>
    <property type="molecule type" value="Genomic_DNA"/>
</dbReference>
<reference evidence="1 2" key="1">
    <citation type="submission" date="2017-05" db="EMBL/GenBank/DDBJ databases">
        <authorList>
            <person name="Varghese N."/>
            <person name="Submissions S."/>
        </authorList>
    </citation>
    <scope>NUCLEOTIDE SEQUENCE [LARGE SCALE GENOMIC DNA]</scope>
    <source>
        <strain evidence="1 2">DSM 18015</strain>
    </source>
</reference>
<accession>A0ABY1R807</accession>
<sequence length="131" mass="14895">MNSEWLDVQSFKLIPSEHLPKGITRNQILDLAESFSPFEHTIGTAKFISEKKTVAAGEFWSHEFQFTSTSYVTEFDKQFIKKTGAVVIYTDLRTLVMYQNDIFSNAPLVSSVKSNNEITEVNFSISSLFVL</sequence>
<protein>
    <submittedName>
        <fullName evidence="1">Uncharacterized protein</fullName>
    </submittedName>
</protein>
<name>A0ABY1R807_9FLAO</name>
<keyword evidence="2" id="KW-1185">Reference proteome</keyword>